<comment type="function">
    <text evidence="2">Catalyzes the dephosphorylation of D,L-glyceraldehyde 3-phosphate in vitro.</text>
</comment>
<reference evidence="8 9" key="1">
    <citation type="submission" date="2017-08" db="EMBL/GenBank/DDBJ databases">
        <title>Resequencing and Reannotation of the genome of Pyrococcus furiosus type strain DSM3638.</title>
        <authorList>
            <person name="Reichelt R.M."/>
            <person name="Bunk B."/>
        </authorList>
    </citation>
    <scope>NUCLEOTIDE SEQUENCE [LARGE SCALE GENOMIC DNA]</scope>
    <source>
        <strain evidence="8 9">DSM 3638</strain>
    </source>
</reference>
<dbReference type="Pfam" id="PF13419">
    <property type="entry name" value="HAD_2"/>
    <property type="match status" value="1"/>
</dbReference>
<keyword evidence="7" id="KW-0460">Magnesium</keyword>
<dbReference type="NCBIfam" id="TIGR02253">
    <property type="entry name" value="CTE7"/>
    <property type="match status" value="1"/>
</dbReference>
<gene>
    <name evidence="8" type="ORF">PFDSM3638_01055</name>
</gene>
<dbReference type="SFLD" id="SFLDG01135">
    <property type="entry name" value="C1.5.6:_HAD__Beta-PGM__Phospha"/>
    <property type="match status" value="1"/>
</dbReference>
<dbReference type="PROSITE" id="PS01228">
    <property type="entry name" value="COF_1"/>
    <property type="match status" value="1"/>
</dbReference>
<organism evidence="8 9">
    <name type="scientific">Pyrococcus furiosus (strain ATCC 43587 / DSM 3638 / JCM 8422 / Vc1)</name>
    <dbReference type="NCBI Taxonomy" id="186497"/>
    <lineage>
        <taxon>Archaea</taxon>
        <taxon>Methanobacteriati</taxon>
        <taxon>Methanobacteriota</taxon>
        <taxon>Thermococci</taxon>
        <taxon>Thermococcales</taxon>
        <taxon>Thermococcaceae</taxon>
        <taxon>Pyrococcus</taxon>
    </lineage>
</organism>
<evidence type="ECO:0000256" key="6">
    <source>
        <dbReference type="ARBA" id="ARBA00022801"/>
    </source>
</evidence>
<evidence type="ECO:0000313" key="8">
    <source>
        <dbReference type="EMBL" id="QEK77946.1"/>
    </source>
</evidence>
<proteinExistence type="inferred from homology"/>
<dbReference type="InterPro" id="IPR041492">
    <property type="entry name" value="HAD_2"/>
</dbReference>
<dbReference type="PRINTS" id="PR00413">
    <property type="entry name" value="HADHALOGNASE"/>
</dbReference>
<sequence>MVRVIFFDIDGTLLTEWPLVKLMLPQVYEMLAKKLGVSKKEAREIFLGEIEKRKGTYEWYDWNFFFSYFNLPLRYEDFIRKYPEKIELYPGVREVLKELSGKYKLGIITSGPHYQLLKLKVTDIDKFFDVIITRDDVKAVKPSPKIFLAGLERVRAKPTESLMVGDSLENDILGAKALGFKTVWINRGREKGFNLPDFEIYEMKELIRVVEVAENEKDI</sequence>
<evidence type="ECO:0000256" key="5">
    <source>
        <dbReference type="ARBA" id="ARBA00022723"/>
    </source>
</evidence>
<dbReference type="RefSeq" id="WP_011011335.1">
    <property type="nucleotide sequence ID" value="NC_003413.1"/>
</dbReference>
<dbReference type="InterPro" id="IPR006549">
    <property type="entry name" value="HAD-SF_hydro_IIIA"/>
</dbReference>
<dbReference type="EMBL" id="CP023154">
    <property type="protein sequence ID" value="QEK77946.1"/>
    <property type="molecule type" value="Genomic_DNA"/>
</dbReference>
<dbReference type="SMR" id="A0A5C0XLU8"/>
<dbReference type="Gene3D" id="1.10.150.520">
    <property type="match status" value="1"/>
</dbReference>
<dbReference type="InterPro" id="IPR011950">
    <property type="entry name" value="HAD-SF_hydro_IA_CTE7"/>
</dbReference>
<dbReference type="SFLD" id="SFLDS00003">
    <property type="entry name" value="Haloacid_Dehalogenase"/>
    <property type="match status" value="1"/>
</dbReference>
<evidence type="ECO:0000256" key="2">
    <source>
        <dbReference type="ARBA" id="ARBA00003513"/>
    </source>
</evidence>
<dbReference type="Proteomes" id="UP000324354">
    <property type="component" value="Chromosome"/>
</dbReference>
<evidence type="ECO:0000256" key="3">
    <source>
        <dbReference type="ARBA" id="ARBA00007958"/>
    </source>
</evidence>
<evidence type="ECO:0000256" key="1">
    <source>
        <dbReference type="ARBA" id="ARBA00001946"/>
    </source>
</evidence>
<protein>
    <recommendedName>
        <fullName evidence="4">Glyceraldehyde 3-phosphate phosphatase</fullName>
    </recommendedName>
</protein>
<dbReference type="NCBIfam" id="TIGR01509">
    <property type="entry name" value="HAD-SF-IA-v3"/>
    <property type="match status" value="1"/>
</dbReference>
<dbReference type="GO" id="GO:0016791">
    <property type="term" value="F:phosphatase activity"/>
    <property type="evidence" value="ECO:0007669"/>
    <property type="project" value="TreeGrafter"/>
</dbReference>
<dbReference type="InterPro" id="IPR036412">
    <property type="entry name" value="HAD-like_sf"/>
</dbReference>
<dbReference type="GeneID" id="13302018"/>
<dbReference type="NCBIfam" id="TIGR01549">
    <property type="entry name" value="HAD-SF-IA-v1"/>
    <property type="match status" value="1"/>
</dbReference>
<dbReference type="AlphaFoldDB" id="A0A5C0XLU8"/>
<keyword evidence="6 8" id="KW-0378">Hydrolase</keyword>
<dbReference type="GO" id="GO:0044281">
    <property type="term" value="P:small molecule metabolic process"/>
    <property type="evidence" value="ECO:0007669"/>
    <property type="project" value="UniProtKB-ARBA"/>
</dbReference>
<dbReference type="SFLD" id="SFLDG01129">
    <property type="entry name" value="C1.5:_HAD__Beta-PGM__Phosphata"/>
    <property type="match status" value="1"/>
</dbReference>
<dbReference type="NCBIfam" id="TIGR01662">
    <property type="entry name" value="HAD-SF-IIIA"/>
    <property type="match status" value="1"/>
</dbReference>
<keyword evidence="5" id="KW-0479">Metal-binding</keyword>
<dbReference type="PANTHER" id="PTHR46470">
    <property type="entry name" value="N-ACYLNEURAMINATE-9-PHOSPHATASE"/>
    <property type="match status" value="1"/>
</dbReference>
<dbReference type="InterPro" id="IPR051400">
    <property type="entry name" value="HAD-like_hydrolase"/>
</dbReference>
<dbReference type="InterPro" id="IPR023214">
    <property type="entry name" value="HAD_sf"/>
</dbReference>
<evidence type="ECO:0000256" key="7">
    <source>
        <dbReference type="ARBA" id="ARBA00022842"/>
    </source>
</evidence>
<evidence type="ECO:0000313" key="9">
    <source>
        <dbReference type="Proteomes" id="UP000324354"/>
    </source>
</evidence>
<dbReference type="GO" id="GO:0046872">
    <property type="term" value="F:metal ion binding"/>
    <property type="evidence" value="ECO:0007669"/>
    <property type="project" value="UniProtKB-KW"/>
</dbReference>
<accession>A0A5C0XLU8</accession>
<evidence type="ECO:0000256" key="4">
    <source>
        <dbReference type="ARBA" id="ARBA00019531"/>
    </source>
</evidence>
<dbReference type="InterPro" id="IPR006439">
    <property type="entry name" value="HAD-SF_hydro_IA"/>
</dbReference>
<dbReference type="PANTHER" id="PTHR46470:SF2">
    <property type="entry name" value="GLYCERALDEHYDE 3-PHOSPHATE PHOSPHATASE"/>
    <property type="match status" value="1"/>
</dbReference>
<dbReference type="GeneID" id="41712013"/>
<name>A0A5C0XLU8_PYRFU</name>
<dbReference type="SUPFAM" id="SSF56784">
    <property type="entry name" value="HAD-like"/>
    <property type="match status" value="1"/>
</dbReference>
<dbReference type="OrthoDB" id="31229at2157"/>
<comment type="similarity">
    <text evidence="3">Belongs to the HAD-like hydrolase superfamily.</text>
</comment>
<dbReference type="Gene3D" id="3.40.50.1000">
    <property type="entry name" value="HAD superfamily/HAD-like"/>
    <property type="match status" value="1"/>
</dbReference>
<comment type="cofactor">
    <cofactor evidence="1">
        <name>Mg(2+)</name>
        <dbReference type="ChEBI" id="CHEBI:18420"/>
    </cofactor>
</comment>